<dbReference type="GO" id="GO:0006281">
    <property type="term" value="P:DNA repair"/>
    <property type="evidence" value="ECO:0007669"/>
    <property type="project" value="UniProtKB-KW"/>
</dbReference>
<evidence type="ECO:0000313" key="7">
    <source>
        <dbReference type="Proteomes" id="UP000077521"/>
    </source>
</evidence>
<feature type="compositionally biased region" description="Basic and acidic residues" evidence="2">
    <location>
        <begin position="1947"/>
        <end position="1957"/>
    </location>
</feature>
<feature type="region of interest" description="Disordered" evidence="2">
    <location>
        <begin position="1299"/>
        <end position="1319"/>
    </location>
</feature>
<gene>
    <name evidence="6" type="ORF">A4X13_0g4500</name>
</gene>
<dbReference type="GO" id="GO:0000723">
    <property type="term" value="P:telomere maintenance"/>
    <property type="evidence" value="ECO:0007669"/>
    <property type="project" value="InterPro"/>
</dbReference>
<dbReference type="GO" id="GO:0016787">
    <property type="term" value="F:hydrolase activity"/>
    <property type="evidence" value="ECO:0007669"/>
    <property type="project" value="UniProtKB-KW"/>
</dbReference>
<feature type="region of interest" description="Disordered" evidence="2">
    <location>
        <begin position="1019"/>
        <end position="1058"/>
    </location>
</feature>
<feature type="compositionally biased region" description="Polar residues" evidence="2">
    <location>
        <begin position="1919"/>
        <end position="1940"/>
    </location>
</feature>
<protein>
    <recommendedName>
        <fullName evidence="1">ATP-dependent DNA helicase</fullName>
        <ecNumber evidence="1">5.6.2.3</ecNumber>
    </recommendedName>
</protein>
<sequence>MRPADELAPIVSDDLRSIIHHHFPRISIRRLDRRELVQTLLTKMVEEEVDLITRFRRRSSSREPTTLETDFVRRKMEARYVNMVLRRYRESNLRRNHPPLIALGYQDVGTPAPVTSSAAQDYFSEDDDDMPSSSPSVPPWPQPIARTIVEERLQEFREQTTIGIGPTCAVCSRRSFTKELLFADVGGPFQRVPADDLSEGLPLLEIVDEHVLARRDEHLSFEHPTLAGLALDKAGVHIQGDSASLDICQECHTSLTASPPKLPALSLANGNIRGWLPSHLQDCTWLEERLCAKYLASAYIIRLYDVTTPGAPEARPRVMKGHSCAFPLNTVSTAVKLPWAFSDAGPLLSCLVIGPRPPRQQDLRNVFKVRRQNVLDLLTFLRANFHDYPQFPIDENALNQLPEDDVPELLMRFVVHQQQGDVPSLFEAETAGLETHPGMSATADLEASEGRTFLEHHGLVDLNGISVPGHARLASGLANATGFNHPDLLIKHGTDFIRDYDNPSLFPGMFPTLFPWGVGGFEQQRPVSLAFKRQASHLLNLADPAFRRHWAYVFVVANIRHRRLVHLGSRLACKARDFDEVSRALQELDLQTVRNVASHLGDGGSMRTLSTEEANVQRLLKKCELVSVRVPGSKAAMNLARAEIRSYIGEHGIFQLFLTLNPSPLHSPVFQVFFGDTGVNLNIPVPMDLSAHERSVRVADDPIAASDYFHFHVHAVFKYLFGWDFERKESTPQGGLLGHLAAFYMVKEHTMRGQLHGHILIWLQGGLNPKQLREKLRDDAAFQERYMRFLDTMIQHHLPEAAATPDQGQSADSTRKPRQERPPDPASEGFAQAFDTDHRLLGEEVQRHKCTSTCYKGGRKSCRFLFPHELCATTHFEADTNAILLQVKDATINWHNPALLVATRHNHDLKSVQSGKSGVAAASYITSYATKSDETPLNQVSMIQTVFERMATYGEDTPATKTLLTKCVMQFGRERQLHAQQAATYVRDLGDTWQSHSTLPMLSGRLLCTVTSMYGGSSESEQAAANTTEQNSSTSAAGITSAGTAQAETSHQADPLADLDDDGSYLPLSATGLAHQVDDYLHRGDTLAHLSYYDFVKFCKMVNLPKKPNKNHHFMKETHPNAKEKCHRYTPLQANGIPRAIFSTFPRPNGTPGHGDIYCAAMLSHFVPFSAENPLKRQGQSFEEAFSAASFSPEAMNTMENWAALTECEDARDADQLLRRKREATRAEQYDDAGDRLNGLAEGGLDSADADVNMASMLRTSNRLSVETLLTISTLSTCGWFKRRATTGLSATAGNAPGPGVAEHSNHHEGVPTFSTPRRRQWASEMSSIEGQLKVAMAMPQALTGVLGESLGLFGAQVAPETTTGEEEFINNHRAAPETQRLTQSDRPPHEIIALLADERSLTPSQRLAFSIAARHFYEEMHGLPTDPLRLFMHGEAGTGKTVVVRLLRQLLERYGKGTQILFMAPTGKAACAIGGSTQHATFAIDLHRRGLASEELGHEQRDQVSSRRIRYLQNTFANVRWLFFDEVSMTSCQMLAEIDQALRIGRQAFDVPFGGMNVLFAGDLCQLPPVQSAALYSDYTSRSNPADVQTMVELGRAVWQKITTVVNFTEQMRMQDEDMAAVLSRLRLRKCVAADADLLNAQVLRSNACPTGIELSDEKDAIVLARTNETVRALNHQRATQFASNVGTRFVVSSARDKTVAPMTDERRRALLNYNGTAKSKVGLGRIPLFKDMPVVYRGPNQSVSLGVTNGAFATVVGWELQQDAWGCLTPKGVVLKFSSDASWALTDLPNGCLPILPTSSSFKFAPTEQDGAVEKVQRHQLPLQPRFAMTVHSAQGITAQGAIIVDLNRGGFEAYVAASRATRKQDLFLLRPITVSQLNNPPLPRALRLELQRLNIIAERTSRIHDNTDWRLGGQQVPPTASSRPRQEPSSHSAQPEQAVSGPTDGRESIADPPRKRIRLATGSPVPFP</sequence>
<dbReference type="InterPro" id="IPR025476">
    <property type="entry name" value="Helitron_helicase-like"/>
</dbReference>
<feature type="domain" description="DNA helicase Pif1-like DEAD-box helicase" evidence="3">
    <location>
        <begin position="1430"/>
        <end position="1619"/>
    </location>
</feature>
<keyword evidence="7" id="KW-1185">Reference proteome</keyword>
<dbReference type="GO" id="GO:0043139">
    <property type="term" value="F:5'-3' DNA helicase activity"/>
    <property type="evidence" value="ECO:0007669"/>
    <property type="project" value="UniProtKB-EC"/>
</dbReference>
<dbReference type="Pfam" id="PF14214">
    <property type="entry name" value="Helitron_like_N"/>
    <property type="match status" value="1"/>
</dbReference>
<name>A0A177TVX4_9BASI</name>
<dbReference type="Proteomes" id="UP000077521">
    <property type="component" value="Unassembled WGS sequence"/>
</dbReference>
<proteinExistence type="inferred from homology"/>
<feature type="compositionally biased region" description="Basic and acidic residues" evidence="2">
    <location>
        <begin position="813"/>
        <end position="823"/>
    </location>
</feature>
<evidence type="ECO:0000256" key="2">
    <source>
        <dbReference type="SAM" id="MobiDB-lite"/>
    </source>
</evidence>
<keyword evidence="1" id="KW-0234">DNA repair</keyword>
<feature type="compositionally biased region" description="Polar residues" evidence="2">
    <location>
        <begin position="1019"/>
        <end position="1031"/>
    </location>
</feature>
<dbReference type="PANTHER" id="PTHR47642">
    <property type="entry name" value="ATP-DEPENDENT DNA HELICASE"/>
    <property type="match status" value="1"/>
</dbReference>
<reference evidence="6" key="2">
    <citation type="journal article" date="2019" name="IMA Fungus">
        <title>Genome sequencing and comparison of five Tilletia species to identify candidate genes for the detection of regulated species infecting wheat.</title>
        <authorList>
            <person name="Nguyen H.D.T."/>
            <person name="Sultana T."/>
            <person name="Kesanakurti P."/>
            <person name="Hambleton S."/>
        </authorList>
    </citation>
    <scope>NUCLEOTIDE SEQUENCE</scope>
    <source>
        <strain evidence="6">DAOMC 236416</strain>
    </source>
</reference>
<comment type="cofactor">
    <cofactor evidence="1">
        <name>Mg(2+)</name>
        <dbReference type="ChEBI" id="CHEBI:18420"/>
    </cofactor>
</comment>
<reference evidence="6" key="1">
    <citation type="submission" date="2016-04" db="EMBL/GenBank/DDBJ databases">
        <authorList>
            <person name="Nguyen H.D."/>
            <person name="Samba Siva P."/>
            <person name="Cullis J."/>
            <person name="Levesque C.A."/>
            <person name="Hambleton S."/>
        </authorList>
    </citation>
    <scope>NUCLEOTIDE SEQUENCE</scope>
    <source>
        <strain evidence="6">DAOMC 236416</strain>
    </source>
</reference>
<feature type="region of interest" description="Disordered" evidence="2">
    <location>
        <begin position="1909"/>
        <end position="1971"/>
    </location>
</feature>
<evidence type="ECO:0000259" key="3">
    <source>
        <dbReference type="Pfam" id="PF05970"/>
    </source>
</evidence>
<dbReference type="Gene3D" id="3.40.50.300">
    <property type="entry name" value="P-loop containing nucleotide triphosphate hydrolases"/>
    <property type="match status" value="1"/>
</dbReference>
<comment type="catalytic activity">
    <reaction evidence="1">
        <text>ATP + H2O = ADP + phosphate + H(+)</text>
        <dbReference type="Rhea" id="RHEA:13065"/>
        <dbReference type="ChEBI" id="CHEBI:15377"/>
        <dbReference type="ChEBI" id="CHEBI:15378"/>
        <dbReference type="ChEBI" id="CHEBI:30616"/>
        <dbReference type="ChEBI" id="CHEBI:43474"/>
        <dbReference type="ChEBI" id="CHEBI:456216"/>
        <dbReference type="EC" id="5.6.2.3"/>
    </reaction>
</comment>
<dbReference type="EC" id="5.6.2.3" evidence="1"/>
<dbReference type="InterPro" id="IPR027417">
    <property type="entry name" value="P-loop_NTPase"/>
</dbReference>
<dbReference type="InterPro" id="IPR046700">
    <property type="entry name" value="DUF6570"/>
</dbReference>
<dbReference type="InterPro" id="IPR010285">
    <property type="entry name" value="DNA_helicase_pif1-like_DEAD"/>
</dbReference>
<keyword evidence="1" id="KW-0347">Helicase</keyword>
<keyword evidence="1" id="KW-0547">Nucleotide-binding</keyword>
<dbReference type="InterPro" id="IPR051055">
    <property type="entry name" value="PIF1_helicase"/>
</dbReference>
<dbReference type="GO" id="GO:0006310">
    <property type="term" value="P:DNA recombination"/>
    <property type="evidence" value="ECO:0007669"/>
    <property type="project" value="UniProtKB-KW"/>
</dbReference>
<evidence type="ECO:0000313" key="6">
    <source>
        <dbReference type="EMBL" id="KAE8250676.1"/>
    </source>
</evidence>
<feature type="domain" description="DUF6570" evidence="5">
    <location>
        <begin position="260"/>
        <end position="399"/>
    </location>
</feature>
<dbReference type="Pfam" id="PF20209">
    <property type="entry name" value="DUF6570"/>
    <property type="match status" value="1"/>
</dbReference>
<comment type="caution">
    <text evidence="6">The sequence shown here is derived from an EMBL/GenBank/DDBJ whole genome shotgun (WGS) entry which is preliminary data.</text>
</comment>
<dbReference type="Pfam" id="PF05970">
    <property type="entry name" value="PIF1"/>
    <property type="match status" value="1"/>
</dbReference>
<feature type="domain" description="Helitron helicase-like" evidence="4">
    <location>
        <begin position="538"/>
        <end position="761"/>
    </location>
</feature>
<dbReference type="SUPFAM" id="SSF52540">
    <property type="entry name" value="P-loop containing nucleoside triphosphate hydrolases"/>
    <property type="match status" value="2"/>
</dbReference>
<keyword evidence="1" id="KW-0227">DNA damage</keyword>
<dbReference type="PANTHER" id="PTHR47642:SF5">
    <property type="entry name" value="ATP-DEPENDENT DNA HELICASE"/>
    <property type="match status" value="1"/>
</dbReference>
<keyword evidence="1" id="KW-0378">Hydrolase</keyword>
<evidence type="ECO:0000259" key="4">
    <source>
        <dbReference type="Pfam" id="PF14214"/>
    </source>
</evidence>
<organism evidence="6 7">
    <name type="scientific">Tilletia indica</name>
    <dbReference type="NCBI Taxonomy" id="43049"/>
    <lineage>
        <taxon>Eukaryota</taxon>
        <taxon>Fungi</taxon>
        <taxon>Dikarya</taxon>
        <taxon>Basidiomycota</taxon>
        <taxon>Ustilaginomycotina</taxon>
        <taxon>Exobasidiomycetes</taxon>
        <taxon>Tilletiales</taxon>
        <taxon>Tilletiaceae</taxon>
        <taxon>Tilletia</taxon>
    </lineage>
</organism>
<dbReference type="EMBL" id="LWDF02000299">
    <property type="protein sequence ID" value="KAE8250676.1"/>
    <property type="molecule type" value="Genomic_DNA"/>
</dbReference>
<keyword evidence="1" id="KW-0233">DNA recombination</keyword>
<feature type="compositionally biased region" description="Low complexity" evidence="2">
    <location>
        <begin position="1032"/>
        <end position="1045"/>
    </location>
</feature>
<accession>A0A177TVX4</accession>
<keyword evidence="1" id="KW-0067">ATP-binding</keyword>
<comment type="similarity">
    <text evidence="1">Belongs to the helicase family.</text>
</comment>
<dbReference type="GO" id="GO:0005524">
    <property type="term" value="F:ATP binding"/>
    <property type="evidence" value="ECO:0007669"/>
    <property type="project" value="UniProtKB-KW"/>
</dbReference>
<evidence type="ECO:0000256" key="1">
    <source>
        <dbReference type="RuleBase" id="RU363044"/>
    </source>
</evidence>
<evidence type="ECO:0000259" key="5">
    <source>
        <dbReference type="Pfam" id="PF20209"/>
    </source>
</evidence>
<feature type="region of interest" description="Disordered" evidence="2">
    <location>
        <begin position="800"/>
        <end position="830"/>
    </location>
</feature>